<feature type="transmembrane region" description="Helical" evidence="1">
    <location>
        <begin position="88"/>
        <end position="114"/>
    </location>
</feature>
<proteinExistence type="predicted"/>
<feature type="transmembrane region" description="Helical" evidence="1">
    <location>
        <begin position="126"/>
        <end position="147"/>
    </location>
</feature>
<feature type="transmembrane region" description="Helical" evidence="1">
    <location>
        <begin position="46"/>
        <end position="67"/>
    </location>
</feature>
<dbReference type="Proteomes" id="UP000521872">
    <property type="component" value="Unassembled WGS sequence"/>
</dbReference>
<protein>
    <submittedName>
        <fullName evidence="2">Uncharacterized protein</fullName>
    </submittedName>
</protein>
<accession>A0A8H4VXK4</accession>
<name>A0A8H4VXK4_9AGAR</name>
<evidence type="ECO:0000313" key="2">
    <source>
        <dbReference type="EMBL" id="KAF4623609.1"/>
    </source>
</evidence>
<keyword evidence="1" id="KW-1133">Transmembrane helix</keyword>
<keyword evidence="1" id="KW-0812">Transmembrane</keyword>
<keyword evidence="3" id="KW-1185">Reference proteome</keyword>
<comment type="caution">
    <text evidence="2">The sequence shown here is derived from an EMBL/GenBank/DDBJ whole genome shotgun (WGS) entry which is preliminary data.</text>
</comment>
<evidence type="ECO:0000256" key="1">
    <source>
        <dbReference type="SAM" id="Phobius"/>
    </source>
</evidence>
<feature type="transmembrane region" description="Helical" evidence="1">
    <location>
        <begin position="21"/>
        <end position="40"/>
    </location>
</feature>
<reference evidence="2 3" key="1">
    <citation type="submission" date="2019-12" db="EMBL/GenBank/DDBJ databases">
        <authorList>
            <person name="Floudas D."/>
            <person name="Bentzer J."/>
            <person name="Ahren D."/>
            <person name="Johansson T."/>
            <person name="Persson P."/>
            <person name="Tunlid A."/>
        </authorList>
    </citation>
    <scope>NUCLEOTIDE SEQUENCE [LARGE SCALE GENOMIC DNA]</scope>
    <source>
        <strain evidence="2 3">CBS 102.39</strain>
    </source>
</reference>
<dbReference type="AlphaFoldDB" id="A0A8H4VXK4"/>
<keyword evidence="1" id="KW-0472">Membrane</keyword>
<evidence type="ECO:0000313" key="3">
    <source>
        <dbReference type="Proteomes" id="UP000521872"/>
    </source>
</evidence>
<gene>
    <name evidence="2" type="ORF">D9613_001472</name>
</gene>
<dbReference type="EMBL" id="JAACJL010000001">
    <property type="protein sequence ID" value="KAF4623609.1"/>
    <property type="molecule type" value="Genomic_DNA"/>
</dbReference>
<organism evidence="2 3">
    <name type="scientific">Agrocybe pediades</name>
    <dbReference type="NCBI Taxonomy" id="84607"/>
    <lineage>
        <taxon>Eukaryota</taxon>
        <taxon>Fungi</taxon>
        <taxon>Dikarya</taxon>
        <taxon>Basidiomycota</taxon>
        <taxon>Agaricomycotina</taxon>
        <taxon>Agaricomycetes</taxon>
        <taxon>Agaricomycetidae</taxon>
        <taxon>Agaricales</taxon>
        <taxon>Agaricineae</taxon>
        <taxon>Strophariaceae</taxon>
        <taxon>Agrocybe</taxon>
    </lineage>
</organism>
<sequence>MSRIIIENHPFSKLAKQIDNLLWASVILSTAIAALSLMNMGRLSLFMGPVMFMLTLLHNFVLLSLASRNRKIPSESLTNKIPPTATKANIVITWLLAALWTVVVLLIIVVSVIIMTSDRFEAWERLAGYIELPFVGAEVALLVILALKCRKQRRSSIIEPERVDWEHYGQPQPGIA</sequence>